<accession>A0A8X7VMA8</accession>
<sequence>MVGSILFRRDFTELFLTRSISRPRLLFTFKVEDKLFIYSSPQPQNVGLDHGDNYSLVSTRYRDFPKHFPTETREELSS</sequence>
<proteinExistence type="predicted"/>
<dbReference type="AlphaFoldDB" id="A0A8X7VMA8"/>
<dbReference type="OrthoDB" id="1103361at2759"/>
<evidence type="ECO:0000313" key="2">
    <source>
        <dbReference type="Proteomes" id="UP000886595"/>
    </source>
</evidence>
<gene>
    <name evidence="1" type="ORF">Bca52824_017023</name>
</gene>
<dbReference type="Proteomes" id="UP000886595">
    <property type="component" value="Unassembled WGS sequence"/>
</dbReference>
<name>A0A8X7VMA8_BRACI</name>
<comment type="caution">
    <text evidence="1">The sequence shown here is derived from an EMBL/GenBank/DDBJ whole genome shotgun (WGS) entry which is preliminary data.</text>
</comment>
<protein>
    <submittedName>
        <fullName evidence="1">Uncharacterized protein</fullName>
    </submittedName>
</protein>
<organism evidence="1 2">
    <name type="scientific">Brassica carinata</name>
    <name type="common">Ethiopian mustard</name>
    <name type="synonym">Abyssinian cabbage</name>
    <dbReference type="NCBI Taxonomy" id="52824"/>
    <lineage>
        <taxon>Eukaryota</taxon>
        <taxon>Viridiplantae</taxon>
        <taxon>Streptophyta</taxon>
        <taxon>Embryophyta</taxon>
        <taxon>Tracheophyta</taxon>
        <taxon>Spermatophyta</taxon>
        <taxon>Magnoliopsida</taxon>
        <taxon>eudicotyledons</taxon>
        <taxon>Gunneridae</taxon>
        <taxon>Pentapetalae</taxon>
        <taxon>rosids</taxon>
        <taxon>malvids</taxon>
        <taxon>Brassicales</taxon>
        <taxon>Brassicaceae</taxon>
        <taxon>Brassiceae</taxon>
        <taxon>Brassica</taxon>
    </lineage>
</organism>
<keyword evidence="2" id="KW-1185">Reference proteome</keyword>
<evidence type="ECO:0000313" key="1">
    <source>
        <dbReference type="EMBL" id="KAG2313901.1"/>
    </source>
</evidence>
<reference evidence="1 2" key="1">
    <citation type="submission" date="2020-02" db="EMBL/GenBank/DDBJ databases">
        <authorList>
            <person name="Ma Q."/>
            <person name="Huang Y."/>
            <person name="Song X."/>
            <person name="Pei D."/>
        </authorList>
    </citation>
    <scope>NUCLEOTIDE SEQUENCE [LARGE SCALE GENOMIC DNA]</scope>
    <source>
        <strain evidence="1">Sxm20200214</strain>
        <tissue evidence="1">Leaf</tissue>
    </source>
</reference>
<dbReference type="EMBL" id="JAAMPC010000004">
    <property type="protein sequence ID" value="KAG2313901.1"/>
    <property type="molecule type" value="Genomic_DNA"/>
</dbReference>